<gene>
    <name evidence="1" type="ORF">LTR37_009576</name>
</gene>
<reference evidence="1" key="1">
    <citation type="submission" date="2023-07" db="EMBL/GenBank/DDBJ databases">
        <title>Black Yeasts Isolated from many extreme environments.</title>
        <authorList>
            <person name="Coleine C."/>
            <person name="Stajich J.E."/>
            <person name="Selbmann L."/>
        </authorList>
    </citation>
    <scope>NUCLEOTIDE SEQUENCE</scope>
    <source>
        <strain evidence="1">CCFEE 5714</strain>
    </source>
</reference>
<organism evidence="1 2">
    <name type="scientific">Vermiconidia calcicola</name>
    <dbReference type="NCBI Taxonomy" id="1690605"/>
    <lineage>
        <taxon>Eukaryota</taxon>
        <taxon>Fungi</taxon>
        <taxon>Dikarya</taxon>
        <taxon>Ascomycota</taxon>
        <taxon>Pezizomycotina</taxon>
        <taxon>Dothideomycetes</taxon>
        <taxon>Dothideomycetidae</taxon>
        <taxon>Mycosphaerellales</taxon>
        <taxon>Extremaceae</taxon>
        <taxon>Vermiconidia</taxon>
    </lineage>
</organism>
<evidence type="ECO:0000313" key="2">
    <source>
        <dbReference type="Proteomes" id="UP001281147"/>
    </source>
</evidence>
<dbReference type="Proteomes" id="UP001281147">
    <property type="component" value="Unassembled WGS sequence"/>
</dbReference>
<protein>
    <submittedName>
        <fullName evidence="1">Uncharacterized protein</fullName>
    </submittedName>
</protein>
<name>A0ACC3N7X4_9PEZI</name>
<evidence type="ECO:0000313" key="1">
    <source>
        <dbReference type="EMBL" id="KAK3711585.1"/>
    </source>
</evidence>
<dbReference type="EMBL" id="JAUTXU010000075">
    <property type="protein sequence ID" value="KAK3711585.1"/>
    <property type="molecule type" value="Genomic_DNA"/>
</dbReference>
<sequence length="392" mass="43869">MTLGSFRKFQADDYLMVLVLCFYTTLISTINIVSDTSSNLLPPGFDVNSLTPQDVKERQYGSKLILVVEQCQCVTIWGAKGCLIILYLRITNMRGENFAIKCLAAFVVASFIVMDSLYFAYWCQPFNHYWAVPTPNRQCDTATNHLIMNAAFNLASDCAMMAIGLPMFLRLHLAWKKKIPLVGIFSLGLFTILAAILNKVYSFSEPFGEEWTHWYTRESSTALLCANLPFVWTFWRSIVRKGSITGQSRHPSDSPSTALGRDDKSERKQTGGTLHSSTAADYRYPPVSPGQLEMQEGVRADMTFEEMLMAEPLETDGARDPTPFTHPALFYSKDQGSQGSEIRTPMKKAVLKDSPERTPARRDSSPDDPPRDTPPSSVLPILRSEESANSLV</sequence>
<comment type="caution">
    <text evidence="1">The sequence shown here is derived from an EMBL/GenBank/DDBJ whole genome shotgun (WGS) entry which is preliminary data.</text>
</comment>
<accession>A0ACC3N7X4</accession>
<proteinExistence type="predicted"/>
<keyword evidence="2" id="KW-1185">Reference proteome</keyword>